<dbReference type="Pfam" id="PF26575">
    <property type="entry name" value="HHO5_N"/>
    <property type="match status" value="1"/>
</dbReference>
<dbReference type="InterPro" id="IPR044787">
    <property type="entry name" value="HHO5-like"/>
</dbReference>
<dbReference type="PANTHER" id="PTHR31003:SF22">
    <property type="entry name" value="TRANSCRIPTION FACTOR HHO5"/>
    <property type="match status" value="1"/>
</dbReference>
<feature type="compositionally biased region" description="Basic and acidic residues" evidence="6">
    <location>
        <begin position="392"/>
        <end position="408"/>
    </location>
</feature>
<keyword evidence="9" id="KW-1185">Reference proteome</keyword>
<proteinExistence type="predicted"/>
<evidence type="ECO:0000256" key="6">
    <source>
        <dbReference type="SAM" id="MobiDB-lite"/>
    </source>
</evidence>
<sequence length="408" mass="46006">MELNLDLTLASVPKTVSHFLNEVSLTKDSSQKLSMLDDLVRRLEEEMNKVLAFKRELPLCILLVNDAIARLKDEKEKVRLIKMRDPVLVNENSDNKMNWMSSVQLWTNQTKSKNEDGDRSVSQKSNGGGVFMSFNENTRVPLKEVSQVPSFSLVSEVSHGNSKSGCDRSSSSSSLLRVEIQNQQPQPPQPLLQSSRKQRRSWSSELHRRFVDALQQLGGAHGRLFVFSFILFLVNCVVRVCGVFDLFCCRIFLSLNFILDLGIELFVQLGIEIVGVGSDRFAETGKHVDLVFFVAATPKQIREKMQVDGLTNDEVKSHLQKYRLHVRRFPVSSIEEANKLALYMIEDQDTSKGNLSESVSPQGPLTPILIGGSVKGLSSHGRNSVDAEDEQSDCRNWKDDREQQHEAE</sequence>
<gene>
    <name evidence="8" type="ORF">KIW84_024840</name>
</gene>
<keyword evidence="4" id="KW-0804">Transcription</keyword>
<evidence type="ECO:0000313" key="9">
    <source>
        <dbReference type="Proteomes" id="UP001058974"/>
    </source>
</evidence>
<evidence type="ECO:0000256" key="5">
    <source>
        <dbReference type="ARBA" id="ARBA00023242"/>
    </source>
</evidence>
<dbReference type="InterPro" id="IPR058673">
    <property type="entry name" value="HHO5-like_N"/>
</dbReference>
<dbReference type="InterPro" id="IPR009057">
    <property type="entry name" value="Homeodomain-like_sf"/>
</dbReference>
<feature type="region of interest" description="Disordered" evidence="6">
    <location>
        <begin position="370"/>
        <end position="408"/>
    </location>
</feature>
<name>A0A9D4YIN6_PEA</name>
<evidence type="ECO:0000259" key="7">
    <source>
        <dbReference type="Pfam" id="PF26575"/>
    </source>
</evidence>
<keyword evidence="3" id="KW-0238">DNA-binding</keyword>
<dbReference type="InterPro" id="IPR006447">
    <property type="entry name" value="Myb_dom_plants"/>
</dbReference>
<dbReference type="NCBIfam" id="TIGR01557">
    <property type="entry name" value="myb_SHAQKYF"/>
    <property type="match status" value="1"/>
</dbReference>
<feature type="compositionally biased region" description="Basic and acidic residues" evidence="6">
    <location>
        <begin position="112"/>
        <end position="121"/>
    </location>
</feature>
<organism evidence="8 9">
    <name type="scientific">Pisum sativum</name>
    <name type="common">Garden pea</name>
    <name type="synonym">Lathyrus oleraceus</name>
    <dbReference type="NCBI Taxonomy" id="3888"/>
    <lineage>
        <taxon>Eukaryota</taxon>
        <taxon>Viridiplantae</taxon>
        <taxon>Streptophyta</taxon>
        <taxon>Embryophyta</taxon>
        <taxon>Tracheophyta</taxon>
        <taxon>Spermatophyta</taxon>
        <taxon>Magnoliopsida</taxon>
        <taxon>eudicotyledons</taxon>
        <taxon>Gunneridae</taxon>
        <taxon>Pentapetalae</taxon>
        <taxon>rosids</taxon>
        <taxon>fabids</taxon>
        <taxon>Fabales</taxon>
        <taxon>Fabaceae</taxon>
        <taxon>Papilionoideae</taxon>
        <taxon>50 kb inversion clade</taxon>
        <taxon>NPAAA clade</taxon>
        <taxon>Hologalegina</taxon>
        <taxon>IRL clade</taxon>
        <taxon>Fabeae</taxon>
        <taxon>Lathyrus</taxon>
    </lineage>
</organism>
<dbReference type="GO" id="GO:0003677">
    <property type="term" value="F:DNA binding"/>
    <property type="evidence" value="ECO:0007669"/>
    <property type="project" value="UniProtKB-KW"/>
</dbReference>
<evidence type="ECO:0000256" key="4">
    <source>
        <dbReference type="ARBA" id="ARBA00023163"/>
    </source>
</evidence>
<evidence type="ECO:0000256" key="2">
    <source>
        <dbReference type="ARBA" id="ARBA00023015"/>
    </source>
</evidence>
<evidence type="ECO:0000313" key="8">
    <source>
        <dbReference type="EMBL" id="KAI5439204.1"/>
    </source>
</evidence>
<evidence type="ECO:0000256" key="1">
    <source>
        <dbReference type="ARBA" id="ARBA00004123"/>
    </source>
</evidence>
<dbReference type="Proteomes" id="UP001058974">
    <property type="component" value="Chromosome 2"/>
</dbReference>
<dbReference type="EMBL" id="JAMSHJ010000002">
    <property type="protein sequence ID" value="KAI5439204.1"/>
    <property type="molecule type" value="Genomic_DNA"/>
</dbReference>
<keyword evidence="5" id="KW-0539">Nucleus</keyword>
<comment type="caution">
    <text evidence="8">The sequence shown here is derived from an EMBL/GenBank/DDBJ whole genome shotgun (WGS) entry which is preliminary data.</text>
</comment>
<feature type="region of interest" description="Disordered" evidence="6">
    <location>
        <begin position="109"/>
        <end position="133"/>
    </location>
</feature>
<keyword evidence="2" id="KW-0805">Transcription regulation</keyword>
<evidence type="ECO:0000256" key="3">
    <source>
        <dbReference type="ARBA" id="ARBA00023125"/>
    </source>
</evidence>
<accession>A0A9D4YIN6</accession>
<dbReference type="AlphaFoldDB" id="A0A9D4YIN6"/>
<dbReference type="SUPFAM" id="SSF46689">
    <property type="entry name" value="Homeodomain-like"/>
    <property type="match status" value="1"/>
</dbReference>
<dbReference type="Gene3D" id="1.10.10.60">
    <property type="entry name" value="Homeodomain-like"/>
    <property type="match status" value="1"/>
</dbReference>
<feature type="domain" description="HHO5-like N-terminal" evidence="7">
    <location>
        <begin position="5"/>
        <end position="75"/>
    </location>
</feature>
<protein>
    <recommendedName>
        <fullName evidence="7">HHO5-like N-terminal domain-containing protein</fullName>
    </recommendedName>
</protein>
<dbReference type="PANTHER" id="PTHR31003">
    <property type="entry name" value="MYB FAMILY TRANSCRIPTION FACTOR"/>
    <property type="match status" value="1"/>
</dbReference>
<dbReference type="Gramene" id="Psat02G0484000-T1">
    <property type="protein sequence ID" value="KAI5439204.1"/>
    <property type="gene ID" value="KIW84_024840"/>
</dbReference>
<dbReference type="GO" id="GO:0003700">
    <property type="term" value="F:DNA-binding transcription factor activity"/>
    <property type="evidence" value="ECO:0007669"/>
    <property type="project" value="InterPro"/>
</dbReference>
<comment type="subcellular location">
    <subcellularLocation>
        <location evidence="1">Nucleus</location>
    </subcellularLocation>
</comment>
<dbReference type="GO" id="GO:0005634">
    <property type="term" value="C:nucleus"/>
    <property type="evidence" value="ECO:0007669"/>
    <property type="project" value="UniProtKB-SubCell"/>
</dbReference>
<reference evidence="8 9" key="1">
    <citation type="journal article" date="2022" name="Nat. Genet.">
        <title>Improved pea reference genome and pan-genome highlight genomic features and evolutionary characteristics.</title>
        <authorList>
            <person name="Yang T."/>
            <person name="Liu R."/>
            <person name="Luo Y."/>
            <person name="Hu S."/>
            <person name="Wang D."/>
            <person name="Wang C."/>
            <person name="Pandey M.K."/>
            <person name="Ge S."/>
            <person name="Xu Q."/>
            <person name="Li N."/>
            <person name="Li G."/>
            <person name="Huang Y."/>
            <person name="Saxena R.K."/>
            <person name="Ji Y."/>
            <person name="Li M."/>
            <person name="Yan X."/>
            <person name="He Y."/>
            <person name="Liu Y."/>
            <person name="Wang X."/>
            <person name="Xiang C."/>
            <person name="Varshney R.K."/>
            <person name="Ding H."/>
            <person name="Gao S."/>
            <person name="Zong X."/>
        </authorList>
    </citation>
    <scope>NUCLEOTIDE SEQUENCE [LARGE SCALE GENOMIC DNA]</scope>
    <source>
        <strain evidence="8 9">cv. Zhongwan 6</strain>
    </source>
</reference>